<dbReference type="SUPFAM" id="SSF53335">
    <property type="entry name" value="S-adenosyl-L-methionine-dependent methyltransferases"/>
    <property type="match status" value="1"/>
</dbReference>
<dbReference type="Proteomes" id="UP000727654">
    <property type="component" value="Unassembled WGS sequence"/>
</dbReference>
<gene>
    <name evidence="8" type="primary">prmC_2</name>
    <name evidence="5" type="synonym">prmC</name>
    <name evidence="8" type="ORF">LMG23992_03965</name>
</gene>
<dbReference type="Pfam" id="PF17827">
    <property type="entry name" value="PrmC_N"/>
    <property type="match status" value="1"/>
</dbReference>
<dbReference type="RefSeq" id="WP_224081484.1">
    <property type="nucleotide sequence ID" value="NZ_CAJZAI010000010.1"/>
</dbReference>
<evidence type="ECO:0000256" key="2">
    <source>
        <dbReference type="ARBA" id="ARBA00022679"/>
    </source>
</evidence>
<dbReference type="HAMAP" id="MF_02126">
    <property type="entry name" value="RF_methyltr_PrmC"/>
    <property type="match status" value="1"/>
</dbReference>
<dbReference type="InterPro" id="IPR004556">
    <property type="entry name" value="HemK-like"/>
</dbReference>
<dbReference type="InterPro" id="IPR007848">
    <property type="entry name" value="Small_mtfrase_dom"/>
</dbReference>
<feature type="domain" description="Methyltransferase small" evidence="6">
    <location>
        <begin position="118"/>
        <end position="200"/>
    </location>
</feature>
<dbReference type="InterPro" id="IPR050320">
    <property type="entry name" value="N5-glutamine_MTase"/>
</dbReference>
<feature type="binding site" evidence="5">
    <location>
        <position position="177"/>
    </location>
    <ligand>
        <name>S-adenosyl-L-methionine</name>
        <dbReference type="ChEBI" id="CHEBI:59789"/>
    </ligand>
</feature>
<evidence type="ECO:0000259" key="6">
    <source>
        <dbReference type="Pfam" id="PF05175"/>
    </source>
</evidence>
<dbReference type="InterPro" id="IPR040758">
    <property type="entry name" value="PrmC_N"/>
</dbReference>
<dbReference type="GO" id="GO:0032259">
    <property type="term" value="P:methylation"/>
    <property type="evidence" value="ECO:0007669"/>
    <property type="project" value="UniProtKB-KW"/>
</dbReference>
<feature type="binding site" evidence="5">
    <location>
        <begin position="193"/>
        <end position="196"/>
    </location>
    <ligand>
        <name>substrate</name>
    </ligand>
</feature>
<organism evidence="8 9">
    <name type="scientific">Cupriavidus laharis</name>
    <dbReference type="NCBI Taxonomy" id="151654"/>
    <lineage>
        <taxon>Bacteria</taxon>
        <taxon>Pseudomonadati</taxon>
        <taxon>Pseudomonadota</taxon>
        <taxon>Betaproteobacteria</taxon>
        <taxon>Burkholderiales</taxon>
        <taxon>Burkholderiaceae</taxon>
        <taxon>Cupriavidus</taxon>
    </lineage>
</organism>
<keyword evidence="9" id="KW-1185">Reference proteome</keyword>
<comment type="catalytic activity">
    <reaction evidence="4 5">
        <text>L-glutaminyl-[peptide chain release factor] + S-adenosyl-L-methionine = N(5)-methyl-L-glutaminyl-[peptide chain release factor] + S-adenosyl-L-homocysteine + H(+)</text>
        <dbReference type="Rhea" id="RHEA:42896"/>
        <dbReference type="Rhea" id="RHEA-COMP:10271"/>
        <dbReference type="Rhea" id="RHEA-COMP:10272"/>
        <dbReference type="ChEBI" id="CHEBI:15378"/>
        <dbReference type="ChEBI" id="CHEBI:30011"/>
        <dbReference type="ChEBI" id="CHEBI:57856"/>
        <dbReference type="ChEBI" id="CHEBI:59789"/>
        <dbReference type="ChEBI" id="CHEBI:61891"/>
        <dbReference type="EC" id="2.1.1.297"/>
    </reaction>
</comment>
<name>A0ABM8XGH5_9BURK</name>
<evidence type="ECO:0000313" key="9">
    <source>
        <dbReference type="Proteomes" id="UP000727654"/>
    </source>
</evidence>
<dbReference type="EC" id="2.1.1.297" evidence="5"/>
<evidence type="ECO:0000256" key="1">
    <source>
        <dbReference type="ARBA" id="ARBA00022603"/>
    </source>
</evidence>
<dbReference type="PROSITE" id="PS00092">
    <property type="entry name" value="N6_MTASE"/>
    <property type="match status" value="1"/>
</dbReference>
<dbReference type="NCBIfam" id="TIGR03534">
    <property type="entry name" value="RF_mod_PrmC"/>
    <property type="match status" value="1"/>
</dbReference>
<dbReference type="InterPro" id="IPR002052">
    <property type="entry name" value="DNA_methylase_N6_adenine_CS"/>
</dbReference>
<evidence type="ECO:0000313" key="8">
    <source>
        <dbReference type="EMBL" id="CAG9179283.1"/>
    </source>
</evidence>
<comment type="function">
    <text evidence="5">Methylates the class 1 translation termination release factors RF1/PrfA and RF2/PrfB on the glutamine residue of the universally conserved GGQ motif.</text>
</comment>
<dbReference type="InterPro" id="IPR029063">
    <property type="entry name" value="SAM-dependent_MTases_sf"/>
</dbReference>
<keyword evidence="2 5" id="KW-0808">Transferase</keyword>
<dbReference type="Gene3D" id="3.40.50.150">
    <property type="entry name" value="Vaccinia Virus protein VP39"/>
    <property type="match status" value="1"/>
</dbReference>
<dbReference type="PANTHER" id="PTHR18895">
    <property type="entry name" value="HEMK METHYLTRANSFERASE"/>
    <property type="match status" value="1"/>
</dbReference>
<evidence type="ECO:0000259" key="7">
    <source>
        <dbReference type="Pfam" id="PF17827"/>
    </source>
</evidence>
<comment type="caution">
    <text evidence="8">The sequence shown here is derived from an EMBL/GenBank/DDBJ whole genome shotgun (WGS) entry which is preliminary data.</text>
</comment>
<dbReference type="InterPro" id="IPR019874">
    <property type="entry name" value="RF_methyltr_PrmC"/>
</dbReference>
<evidence type="ECO:0000256" key="4">
    <source>
        <dbReference type="ARBA" id="ARBA00048391"/>
    </source>
</evidence>
<feature type="binding site" evidence="5">
    <location>
        <position position="193"/>
    </location>
    <ligand>
        <name>S-adenosyl-L-methionine</name>
        <dbReference type="ChEBI" id="CHEBI:59789"/>
    </ligand>
</feature>
<dbReference type="Gene3D" id="1.10.8.10">
    <property type="entry name" value="DNA helicase RuvA subunit, C-terminal domain"/>
    <property type="match status" value="1"/>
</dbReference>
<evidence type="ECO:0000256" key="3">
    <source>
        <dbReference type="ARBA" id="ARBA00022691"/>
    </source>
</evidence>
<evidence type="ECO:0000256" key="5">
    <source>
        <dbReference type="HAMAP-Rule" id="MF_02126"/>
    </source>
</evidence>
<keyword evidence="1 5" id="KW-0489">Methyltransferase</keyword>
<protein>
    <recommendedName>
        <fullName evidence="5">Release factor glutamine methyltransferase</fullName>
        <shortName evidence="5">RF MTase</shortName>
        <ecNumber evidence="5">2.1.1.297</ecNumber>
    </recommendedName>
    <alternativeName>
        <fullName evidence="5">N5-glutamine methyltransferase PrmC</fullName>
    </alternativeName>
    <alternativeName>
        <fullName evidence="5">Protein-(glutamine-N5) MTase PrmC</fullName>
    </alternativeName>
    <alternativeName>
        <fullName evidence="5">Protein-glutamine N-methyltransferase PrmC</fullName>
    </alternativeName>
</protein>
<dbReference type="GO" id="GO:0102559">
    <property type="term" value="F:peptide chain release factor N(5)-glutamine methyltransferase activity"/>
    <property type="evidence" value="ECO:0007669"/>
    <property type="project" value="UniProtKB-EC"/>
</dbReference>
<dbReference type="Pfam" id="PF05175">
    <property type="entry name" value="MTS"/>
    <property type="match status" value="1"/>
</dbReference>
<accession>A0ABM8XGH5</accession>
<dbReference type="NCBIfam" id="TIGR00536">
    <property type="entry name" value="hemK_fam"/>
    <property type="match status" value="1"/>
</dbReference>
<feature type="binding site" evidence="5">
    <location>
        <begin position="126"/>
        <end position="130"/>
    </location>
    <ligand>
        <name>S-adenosyl-L-methionine</name>
        <dbReference type="ChEBI" id="CHEBI:59789"/>
    </ligand>
</feature>
<dbReference type="EMBL" id="CAJZAI010000010">
    <property type="protein sequence ID" value="CAG9179283.1"/>
    <property type="molecule type" value="Genomic_DNA"/>
</dbReference>
<reference evidence="8 9" key="1">
    <citation type="submission" date="2021-08" db="EMBL/GenBank/DDBJ databases">
        <authorList>
            <person name="Peeters C."/>
        </authorList>
    </citation>
    <scope>NUCLEOTIDE SEQUENCE [LARGE SCALE GENOMIC DNA]</scope>
    <source>
        <strain evidence="8 9">LMG 23992</strain>
    </source>
</reference>
<dbReference type="CDD" id="cd02440">
    <property type="entry name" value="AdoMet_MTases"/>
    <property type="match status" value="1"/>
</dbReference>
<feature type="domain" description="Release factor glutamine methyltransferase N-terminal" evidence="7">
    <location>
        <begin position="25"/>
        <end position="81"/>
    </location>
</feature>
<sequence length="289" mass="30853">MSPATSGALPATPTVREAQTLAAMAGLPTLEARMLLTHVTGLTRTQLITRDGDTLSLPQRDAFATLLARRLAGEPMAYLIGEREFFGRKFRVTPDVLIPRPDTEIAAESSLARLAGVQHPRVLDLGTGSGILAVTIARERTDAEVWATDISPGALMVAQDNASALGADRIHFVVSDWYAALPADLRFHLIVSNPPYIAEGDPHLAEGDLRYEPIDALTDHKDGMSDLAAIVAGASGRLLPGGWLLMEHGYDQAAATQALLERAGFTEVFTTRDLAGQERCTGGRRPGPA</sequence>
<dbReference type="PANTHER" id="PTHR18895:SF74">
    <property type="entry name" value="MTRF1L RELEASE FACTOR GLUTAMINE METHYLTRANSFERASE"/>
    <property type="match status" value="1"/>
</dbReference>
<feature type="binding site" evidence="5">
    <location>
        <position position="149"/>
    </location>
    <ligand>
        <name>S-adenosyl-L-methionine</name>
        <dbReference type="ChEBI" id="CHEBI:59789"/>
    </ligand>
</feature>
<proteinExistence type="inferred from homology"/>
<keyword evidence="3 5" id="KW-0949">S-adenosyl-L-methionine</keyword>
<comment type="similarity">
    <text evidence="5">Belongs to the protein N5-glutamine methyltransferase family. PrmC subfamily.</text>
</comment>